<keyword evidence="15" id="KW-1133">Transmembrane helix</keyword>
<dbReference type="SUPFAM" id="SSF56770">
    <property type="entry name" value="HydA/Nqo6-like"/>
    <property type="match status" value="1"/>
</dbReference>
<evidence type="ECO:0000313" key="17">
    <source>
        <dbReference type="EMBL" id="MFC3576857.1"/>
    </source>
</evidence>
<feature type="binding site" evidence="12">
    <location>
        <position position="153"/>
    </location>
    <ligand>
        <name>[4Fe-4S] cluster</name>
        <dbReference type="ChEBI" id="CHEBI:49883"/>
    </ligand>
</feature>
<accession>A0ABV7SIT4</accession>
<evidence type="ECO:0000256" key="5">
    <source>
        <dbReference type="ARBA" id="ARBA00022719"/>
    </source>
</evidence>
<keyword evidence="2 12" id="KW-0813">Transport</keyword>
<evidence type="ECO:0000256" key="12">
    <source>
        <dbReference type="HAMAP-Rule" id="MF_01356"/>
    </source>
</evidence>
<protein>
    <recommendedName>
        <fullName evidence="12">NADH-quinone oxidoreductase subunit B</fullName>
        <ecNumber evidence="12">7.1.1.-</ecNumber>
    </recommendedName>
    <alternativeName>
        <fullName evidence="12">NADH dehydrogenase I subunit B</fullName>
    </alternativeName>
    <alternativeName>
        <fullName evidence="12">NDH-1 subunit B</fullName>
    </alternativeName>
</protein>
<comment type="function">
    <text evidence="12">NDH-1 shuttles electrons from NADH, via FMN and iron-sulfur (Fe-S) centers, to quinones in the respiratory chain. The immediate electron acceptor for the enzyme in this species is believed to be a menaquinone. Couples the redox reaction to proton translocation (for every two electrons transferred, four hydrogen ions are translocated across the cytoplasmic membrane), and thus conserves the redox energy in a proton gradient.</text>
</comment>
<dbReference type="RefSeq" id="WP_310763866.1">
    <property type="nucleotide sequence ID" value="NZ_JBHRWR010000021.1"/>
</dbReference>
<comment type="caution">
    <text evidence="17">The sequence shown here is derived from an EMBL/GenBank/DDBJ whole genome shotgun (WGS) entry which is preliminary data.</text>
</comment>
<keyword evidence="4 12" id="KW-0004">4Fe-4S</keyword>
<dbReference type="Gene3D" id="3.40.50.12280">
    <property type="match status" value="1"/>
</dbReference>
<evidence type="ECO:0000256" key="8">
    <source>
        <dbReference type="ARBA" id="ARBA00023004"/>
    </source>
</evidence>
<keyword evidence="7 12" id="KW-1278">Translocase</keyword>
<evidence type="ECO:0000256" key="10">
    <source>
        <dbReference type="ARBA" id="ARBA00023027"/>
    </source>
</evidence>
<dbReference type="EMBL" id="JBHRWR010000021">
    <property type="protein sequence ID" value="MFC3576857.1"/>
    <property type="molecule type" value="Genomic_DNA"/>
</dbReference>
<keyword evidence="6 12" id="KW-0479">Metal-binding</keyword>
<keyword evidence="18" id="KW-1185">Reference proteome</keyword>
<feature type="domain" description="NADH:ubiquinone oxidoreductase-like 20kDa subunit" evidence="16">
    <location>
        <begin position="57"/>
        <end position="167"/>
    </location>
</feature>
<proteinExistence type="inferred from homology"/>
<reference evidence="18" key="1">
    <citation type="journal article" date="2019" name="Int. J. Syst. Evol. Microbiol.">
        <title>The Global Catalogue of Microorganisms (GCM) 10K type strain sequencing project: providing services to taxonomists for standard genome sequencing and annotation.</title>
        <authorList>
            <consortium name="The Broad Institute Genomics Platform"/>
            <consortium name="The Broad Institute Genome Sequencing Center for Infectious Disease"/>
            <person name="Wu L."/>
            <person name="Ma J."/>
        </authorList>
    </citation>
    <scope>NUCLEOTIDE SEQUENCE [LARGE SCALE GENOMIC DNA]</scope>
    <source>
        <strain evidence="18">CGMCC 4.7035</strain>
    </source>
</reference>
<dbReference type="Proteomes" id="UP001595701">
    <property type="component" value="Unassembled WGS sequence"/>
</dbReference>
<dbReference type="PANTHER" id="PTHR11995:SF33">
    <property type="entry name" value="NADH-QUINONE OXIDOREDUCTASE SUBUNIT B 2"/>
    <property type="match status" value="1"/>
</dbReference>
<gene>
    <name evidence="12" type="primary">nuoB</name>
    <name evidence="17" type="ORF">ACFOZ0_26980</name>
</gene>
<name>A0ABV7SIT4_9ACTN</name>
<keyword evidence="3 12" id="KW-1003">Cell membrane</keyword>
<evidence type="ECO:0000256" key="1">
    <source>
        <dbReference type="ARBA" id="ARBA00009173"/>
    </source>
</evidence>
<keyword evidence="11 12" id="KW-0472">Membrane</keyword>
<evidence type="ECO:0000259" key="16">
    <source>
        <dbReference type="Pfam" id="PF01058"/>
    </source>
</evidence>
<keyword evidence="10 12" id="KW-0520">NAD</keyword>
<keyword evidence="15" id="KW-0812">Transmembrane</keyword>
<evidence type="ECO:0000256" key="13">
    <source>
        <dbReference type="RuleBase" id="RU004464"/>
    </source>
</evidence>
<dbReference type="PANTHER" id="PTHR11995">
    <property type="entry name" value="NADH DEHYDROGENASE"/>
    <property type="match status" value="1"/>
</dbReference>
<dbReference type="EC" id="7.1.1.-" evidence="12"/>
<sequence>MDVTPDLTPDLTPAEPVLLPEPKRLGALARLAPEPMKVVLNWGRRYSLWVFNFGLACCAIEFIAASMARHDFIRLGVIPFAPGPRQADLMVVSGTVTDKMAPAVKRLYEQMPEPKYVISFGACSNCGGPYWDSYSVTKGVDQIIPVDVYVPGCPPRPEALLQGILKLQEKIARESLGERYGASRPSTAALQSGLVQPPSVPSVAGDPVAGDSVEGDSVEGDSVAGEGR</sequence>
<dbReference type="NCBIfam" id="NF005012">
    <property type="entry name" value="PRK06411.1"/>
    <property type="match status" value="1"/>
</dbReference>
<organism evidence="17 18">
    <name type="scientific">Streptomyces yaanensis</name>
    <dbReference type="NCBI Taxonomy" id="1142239"/>
    <lineage>
        <taxon>Bacteria</taxon>
        <taxon>Bacillati</taxon>
        <taxon>Actinomycetota</taxon>
        <taxon>Actinomycetes</taxon>
        <taxon>Kitasatosporales</taxon>
        <taxon>Streptomycetaceae</taxon>
        <taxon>Streptomyces</taxon>
    </lineage>
</organism>
<feature type="binding site" evidence="12">
    <location>
        <position position="58"/>
    </location>
    <ligand>
        <name>[4Fe-4S] cluster</name>
        <dbReference type="ChEBI" id="CHEBI:49883"/>
    </ligand>
</feature>
<dbReference type="Pfam" id="PF01058">
    <property type="entry name" value="Oxidored_q6"/>
    <property type="match status" value="1"/>
</dbReference>
<evidence type="ECO:0000256" key="6">
    <source>
        <dbReference type="ARBA" id="ARBA00022723"/>
    </source>
</evidence>
<feature type="binding site" evidence="12">
    <location>
        <position position="57"/>
    </location>
    <ligand>
        <name>[4Fe-4S] cluster</name>
        <dbReference type="ChEBI" id="CHEBI:49883"/>
    </ligand>
</feature>
<dbReference type="InterPro" id="IPR006137">
    <property type="entry name" value="NADH_UbQ_OxRdtase-like_20kDa"/>
</dbReference>
<keyword evidence="8 12" id="KW-0408">Iron</keyword>
<comment type="subunit">
    <text evidence="12">NDH-1 is composed of 14 different subunits. Subunits NuoB, C, D, E, F, and G constitute the peripheral sector of the complex.</text>
</comment>
<evidence type="ECO:0000256" key="15">
    <source>
        <dbReference type="SAM" id="Phobius"/>
    </source>
</evidence>
<feature type="transmembrane region" description="Helical" evidence="15">
    <location>
        <begin position="46"/>
        <end position="65"/>
    </location>
</feature>
<evidence type="ECO:0000313" key="18">
    <source>
        <dbReference type="Proteomes" id="UP001595701"/>
    </source>
</evidence>
<evidence type="ECO:0000256" key="11">
    <source>
        <dbReference type="ARBA" id="ARBA00023136"/>
    </source>
</evidence>
<dbReference type="NCBIfam" id="TIGR01957">
    <property type="entry name" value="nuoB_fam"/>
    <property type="match status" value="1"/>
</dbReference>
<keyword evidence="9 12" id="KW-0411">Iron-sulfur</keyword>
<feature type="binding site" evidence="12">
    <location>
        <position position="123"/>
    </location>
    <ligand>
        <name>[4Fe-4S] cluster</name>
        <dbReference type="ChEBI" id="CHEBI:49883"/>
    </ligand>
</feature>
<evidence type="ECO:0000256" key="4">
    <source>
        <dbReference type="ARBA" id="ARBA00022485"/>
    </source>
</evidence>
<comment type="cofactor">
    <cofactor evidence="12">
        <name>[4Fe-4S] cluster</name>
        <dbReference type="ChEBI" id="CHEBI:49883"/>
    </cofactor>
    <text evidence="12">Binds 1 [4Fe-4S] cluster.</text>
</comment>
<evidence type="ECO:0000256" key="3">
    <source>
        <dbReference type="ARBA" id="ARBA00022475"/>
    </source>
</evidence>
<evidence type="ECO:0000256" key="2">
    <source>
        <dbReference type="ARBA" id="ARBA00022448"/>
    </source>
</evidence>
<keyword evidence="5 12" id="KW-0874">Quinone</keyword>
<evidence type="ECO:0000256" key="14">
    <source>
        <dbReference type="SAM" id="MobiDB-lite"/>
    </source>
</evidence>
<feature type="region of interest" description="Disordered" evidence="14">
    <location>
        <begin position="182"/>
        <end position="228"/>
    </location>
</feature>
<comment type="similarity">
    <text evidence="1 12 13">Belongs to the complex I 20 kDa subunit family.</text>
</comment>
<dbReference type="InterPro" id="IPR006138">
    <property type="entry name" value="NADH_UQ_OxRdtase_20Kd_su"/>
</dbReference>
<evidence type="ECO:0000256" key="9">
    <source>
        <dbReference type="ARBA" id="ARBA00023014"/>
    </source>
</evidence>
<comment type="subcellular location">
    <subcellularLocation>
        <location evidence="12">Cell membrane</location>
        <topology evidence="12">Peripheral membrane protein</topology>
        <orientation evidence="12">Cytoplasmic side</orientation>
    </subcellularLocation>
</comment>
<dbReference type="HAMAP" id="MF_01356">
    <property type="entry name" value="NDH1_NuoB"/>
    <property type="match status" value="1"/>
</dbReference>
<evidence type="ECO:0000256" key="7">
    <source>
        <dbReference type="ARBA" id="ARBA00022967"/>
    </source>
</evidence>
<feature type="compositionally biased region" description="Polar residues" evidence="14">
    <location>
        <begin position="184"/>
        <end position="194"/>
    </location>
</feature>
<comment type="catalytic activity">
    <reaction evidence="12">
        <text>a quinone + NADH + 5 H(+)(in) = a quinol + NAD(+) + 4 H(+)(out)</text>
        <dbReference type="Rhea" id="RHEA:57888"/>
        <dbReference type="ChEBI" id="CHEBI:15378"/>
        <dbReference type="ChEBI" id="CHEBI:24646"/>
        <dbReference type="ChEBI" id="CHEBI:57540"/>
        <dbReference type="ChEBI" id="CHEBI:57945"/>
        <dbReference type="ChEBI" id="CHEBI:132124"/>
    </reaction>
</comment>